<gene>
    <name evidence="1" type="ORF">TNCT_267571</name>
</gene>
<name>A0A8X6H7Z4_TRICU</name>
<keyword evidence="2" id="KW-1185">Reference proteome</keyword>
<dbReference type="Proteomes" id="UP000887116">
    <property type="component" value="Unassembled WGS sequence"/>
</dbReference>
<dbReference type="EMBL" id="BMAO01007807">
    <property type="protein sequence ID" value="GFR18662.1"/>
    <property type="molecule type" value="Genomic_DNA"/>
</dbReference>
<evidence type="ECO:0000313" key="1">
    <source>
        <dbReference type="EMBL" id="GFR18662.1"/>
    </source>
</evidence>
<dbReference type="AlphaFoldDB" id="A0A8X6H7Z4"/>
<accession>A0A8X6H7Z4</accession>
<comment type="caution">
    <text evidence="1">The sequence shown here is derived from an EMBL/GenBank/DDBJ whole genome shotgun (WGS) entry which is preliminary data.</text>
</comment>
<proteinExistence type="predicted"/>
<organism evidence="1 2">
    <name type="scientific">Trichonephila clavata</name>
    <name type="common">Joro spider</name>
    <name type="synonym">Nephila clavata</name>
    <dbReference type="NCBI Taxonomy" id="2740835"/>
    <lineage>
        <taxon>Eukaryota</taxon>
        <taxon>Metazoa</taxon>
        <taxon>Ecdysozoa</taxon>
        <taxon>Arthropoda</taxon>
        <taxon>Chelicerata</taxon>
        <taxon>Arachnida</taxon>
        <taxon>Araneae</taxon>
        <taxon>Araneomorphae</taxon>
        <taxon>Entelegynae</taxon>
        <taxon>Araneoidea</taxon>
        <taxon>Nephilidae</taxon>
        <taxon>Trichonephila</taxon>
    </lineage>
</organism>
<reference evidence="1" key="1">
    <citation type="submission" date="2020-07" db="EMBL/GenBank/DDBJ databases">
        <title>Multicomponent nature underlies the extraordinary mechanical properties of spider dragline silk.</title>
        <authorList>
            <person name="Kono N."/>
            <person name="Nakamura H."/>
            <person name="Mori M."/>
            <person name="Yoshida Y."/>
            <person name="Ohtoshi R."/>
            <person name="Malay A.D."/>
            <person name="Moran D.A.P."/>
            <person name="Tomita M."/>
            <person name="Numata K."/>
            <person name="Arakawa K."/>
        </authorList>
    </citation>
    <scope>NUCLEOTIDE SEQUENCE</scope>
</reference>
<sequence>PHPQSLLHPQLAGTHHHHPLRLAVFLWLRGIPLPWLDQDLADQVSSLARLLRPLYFCDGHCSLLHGHNREDYVQRRCQIQEPASWRYSWQSSWLLSLAVRPADCVLGSDAPVPKATPARGGAAAAGSASPQQLMKVQFSAVELFFSRVIIY</sequence>
<protein>
    <submittedName>
        <fullName evidence="1">Uncharacterized protein</fullName>
    </submittedName>
</protein>
<feature type="non-terminal residue" evidence="1">
    <location>
        <position position="1"/>
    </location>
</feature>
<evidence type="ECO:0000313" key="2">
    <source>
        <dbReference type="Proteomes" id="UP000887116"/>
    </source>
</evidence>